<evidence type="ECO:0000256" key="7">
    <source>
        <dbReference type="ARBA" id="ARBA00025043"/>
    </source>
</evidence>
<comment type="similarity">
    <text evidence="2 8">Belongs to the CGI121/TPRKB family.</text>
</comment>
<feature type="domain" description="Cyclic nucleotide-binding" evidence="10">
    <location>
        <begin position="7"/>
        <end position="66"/>
    </location>
</feature>
<reference evidence="11 12" key="1">
    <citation type="submission" date="2015-04" db="EMBL/GenBank/DDBJ databases">
        <title>Genome sequence of Ceratocystis platani, a major pathogen of plane trees.</title>
        <authorList>
            <person name="Belbahri L."/>
        </authorList>
    </citation>
    <scope>NUCLEOTIDE SEQUENCE [LARGE SCALE GENOMIC DNA]</scope>
    <source>
        <strain evidence="11 12">CFO</strain>
    </source>
</reference>
<comment type="caution">
    <text evidence="11">The sequence shown here is derived from an EMBL/GenBank/DDBJ whole genome shotgun (WGS) entry which is preliminary data.</text>
</comment>
<evidence type="ECO:0000256" key="8">
    <source>
        <dbReference type="RuleBase" id="RU004398"/>
    </source>
</evidence>
<dbReference type="OrthoDB" id="329139at2759"/>
<dbReference type="PROSITE" id="PS50042">
    <property type="entry name" value="CNMP_BINDING_3"/>
    <property type="match status" value="1"/>
</dbReference>
<dbReference type="InterPro" id="IPR006553">
    <property type="entry name" value="Leu-rich_rpt_Cys-con_subtyp"/>
</dbReference>
<evidence type="ECO:0000259" key="10">
    <source>
        <dbReference type="PROSITE" id="PS50042"/>
    </source>
</evidence>
<evidence type="ECO:0000256" key="2">
    <source>
        <dbReference type="ARBA" id="ARBA00005546"/>
    </source>
</evidence>
<dbReference type="GO" id="GO:0000408">
    <property type="term" value="C:EKC/KEOPS complex"/>
    <property type="evidence" value="ECO:0007669"/>
    <property type="project" value="TreeGrafter"/>
</dbReference>
<evidence type="ECO:0000256" key="6">
    <source>
        <dbReference type="ARBA" id="ARBA00023242"/>
    </source>
</evidence>
<organism evidence="11 12">
    <name type="scientific">Ceratocystis fimbriata f. sp. platani</name>
    <dbReference type="NCBI Taxonomy" id="88771"/>
    <lineage>
        <taxon>Eukaryota</taxon>
        <taxon>Fungi</taxon>
        <taxon>Dikarya</taxon>
        <taxon>Ascomycota</taxon>
        <taxon>Pezizomycotina</taxon>
        <taxon>Sordariomycetes</taxon>
        <taxon>Hypocreomycetidae</taxon>
        <taxon>Microascales</taxon>
        <taxon>Ceratocystidaceae</taxon>
        <taxon>Ceratocystis</taxon>
    </lineage>
</organism>
<feature type="compositionally biased region" description="Low complexity" evidence="9">
    <location>
        <begin position="228"/>
        <end position="242"/>
    </location>
</feature>
<keyword evidence="5" id="KW-0819">tRNA processing</keyword>
<proteinExistence type="inferred from homology"/>
<dbReference type="SUPFAM" id="SSF143870">
    <property type="entry name" value="PF0523-like"/>
    <property type="match status" value="1"/>
</dbReference>
<keyword evidence="6 8" id="KW-0539">Nucleus</keyword>
<dbReference type="AlphaFoldDB" id="A0A0F8DBA0"/>
<dbReference type="SMART" id="SM00367">
    <property type="entry name" value="LRR_CC"/>
    <property type="match status" value="4"/>
</dbReference>
<comment type="function">
    <text evidence="7">Component of the EKC/KEOPS complex that is required for the formation of a threonylcarbamoyl group on adenosine at position 37 (t(6)A37) in tRNAs that read codons beginning with adenine. The complex is probably involved in the transfer of the threonylcarbamoyl moiety of threonylcarbamoyl-AMP (TC-AMP) to the N6 group of A37. CGI121 acts as an allosteric effector that regulates the t(6)A activity of the complex. The EKC/KEOPS complex also promotes both telomere uncapping and telomere elongation. The complex is required for efficient recruitment of transcriptional coactivators. CGI121 is not required for tRNA modification.</text>
</comment>
<dbReference type="Gene3D" id="3.30.2380.10">
    <property type="entry name" value="CGI121/TPRKB"/>
    <property type="match status" value="1"/>
</dbReference>
<evidence type="ECO:0000256" key="5">
    <source>
        <dbReference type="ARBA" id="ARBA00022694"/>
    </source>
</evidence>
<dbReference type="GO" id="GO:0002949">
    <property type="term" value="P:tRNA threonylcarbamoyladenosine modification"/>
    <property type="evidence" value="ECO:0007669"/>
    <property type="project" value="TreeGrafter"/>
</dbReference>
<sequence length="629" mass="68903">MAQRPRLRQGQYFGEVASLGLAHKRTATVKAITTVECLMIPGPALEELWRNSPPDIREQVEETAKERFNNSSDGDVVMTEVAAVDTGSAKCSLGHLCLRVDLSLFNRVITDQLIKDVLAPFIGQRPEYIDISNCFHMTDDGFNSLWKSCGQNVKCWKMRSVWDVSANQILEMSEHSKMMEEIDWSNCRKIGDNLLARVTGWVVPEIPPGPPGPLQRSATTGSKGKMSPQKQRQAPQQPVQRAATMSIPDNAIAALVNAAKNLTHLDLSFCCALSDTSTEVVALGLPRLKELRLAFCGSAVSDGSLGCVALHLNELEGISVRGCVRVTGGGVESLLEGCSKLKWLDVSQCRNLEPWVRSGAISRYGHDERGGNGIPEGQEIITPPPVPEPSGPRLFPWYFPSVLQQQQQQPNGLHLIFENPYTTPFAVSSAIPSHLILIMTLPLETIALEHLPATHTLHMVLFQDVKNAEFLHKQLLARNAEFEYALVDAGIATSRHQIMAAVYKAASSDLNGTLRTPNVHSEIVNSLNPTNNISESYSRFGISAKSSNVVVCKLAPADEAVAIWSHLSTNVEGTPVKITDENLAAVTDWQKVNKYYKLNGLQWLGKLAEDQRKVQAKTLVIGSIAVKGV</sequence>
<dbReference type="Proteomes" id="UP000034841">
    <property type="component" value="Unassembled WGS sequence"/>
</dbReference>
<evidence type="ECO:0000256" key="9">
    <source>
        <dbReference type="SAM" id="MobiDB-lite"/>
    </source>
</evidence>
<evidence type="ECO:0000256" key="1">
    <source>
        <dbReference type="ARBA" id="ARBA00004123"/>
    </source>
</evidence>
<dbReference type="SUPFAM" id="SSF51206">
    <property type="entry name" value="cAMP-binding domain-like"/>
    <property type="match status" value="1"/>
</dbReference>
<protein>
    <recommendedName>
        <fullName evidence="4">EKC/KEOPS complex subunit CGI121</fullName>
    </recommendedName>
    <alternativeName>
        <fullName evidence="3">EKC/KEOPS complex subunit cgi121</fullName>
    </alternativeName>
</protein>
<accession>A0A0F8DBA0</accession>
<dbReference type="EMBL" id="LBBL01000254">
    <property type="protein sequence ID" value="KKF93309.1"/>
    <property type="molecule type" value="Genomic_DNA"/>
</dbReference>
<dbReference type="PANTHER" id="PTHR15840:SF10">
    <property type="entry name" value="EKC_KEOPS COMPLEX SUBUNIT TPRKB"/>
    <property type="match status" value="1"/>
</dbReference>
<dbReference type="Gene3D" id="3.80.10.10">
    <property type="entry name" value="Ribonuclease Inhibitor"/>
    <property type="match status" value="2"/>
</dbReference>
<keyword evidence="12" id="KW-1185">Reference proteome</keyword>
<dbReference type="GO" id="GO:0005634">
    <property type="term" value="C:nucleus"/>
    <property type="evidence" value="ECO:0007669"/>
    <property type="project" value="UniProtKB-SubCell"/>
</dbReference>
<dbReference type="GO" id="GO:0005829">
    <property type="term" value="C:cytosol"/>
    <property type="evidence" value="ECO:0007669"/>
    <property type="project" value="TreeGrafter"/>
</dbReference>
<dbReference type="InterPro" id="IPR014710">
    <property type="entry name" value="RmlC-like_jellyroll"/>
</dbReference>
<dbReference type="InterPro" id="IPR032675">
    <property type="entry name" value="LRR_dom_sf"/>
</dbReference>
<dbReference type="SUPFAM" id="SSF52047">
    <property type="entry name" value="RNI-like"/>
    <property type="match status" value="1"/>
</dbReference>
<dbReference type="PANTHER" id="PTHR15840">
    <property type="entry name" value="CGI-121 FAMILY MEMBER"/>
    <property type="match status" value="1"/>
</dbReference>
<evidence type="ECO:0000256" key="3">
    <source>
        <dbReference type="ARBA" id="ARBA00015316"/>
    </source>
</evidence>
<dbReference type="InterPro" id="IPR018490">
    <property type="entry name" value="cNMP-bd_dom_sf"/>
</dbReference>
<dbReference type="CDD" id="cd00038">
    <property type="entry name" value="CAP_ED"/>
    <property type="match status" value="1"/>
</dbReference>
<dbReference type="Gene3D" id="2.60.120.10">
    <property type="entry name" value="Jelly Rolls"/>
    <property type="match status" value="1"/>
</dbReference>
<name>A0A0F8DBA0_CERFI</name>
<dbReference type="Pfam" id="PF08617">
    <property type="entry name" value="CGI-121"/>
    <property type="match status" value="1"/>
</dbReference>
<comment type="subcellular location">
    <subcellularLocation>
        <location evidence="1">Nucleus</location>
    </subcellularLocation>
</comment>
<evidence type="ECO:0000313" key="11">
    <source>
        <dbReference type="EMBL" id="KKF93309.1"/>
    </source>
</evidence>
<dbReference type="InterPro" id="IPR036504">
    <property type="entry name" value="CGI121/TPRKB_sf"/>
</dbReference>
<feature type="region of interest" description="Disordered" evidence="9">
    <location>
        <begin position="205"/>
        <end position="242"/>
    </location>
</feature>
<evidence type="ECO:0000256" key="4">
    <source>
        <dbReference type="ARBA" id="ARBA00016009"/>
    </source>
</evidence>
<dbReference type="InterPro" id="IPR013926">
    <property type="entry name" value="CGI121/TPRKB"/>
</dbReference>
<dbReference type="InterPro" id="IPR000595">
    <property type="entry name" value="cNMP-bd_dom"/>
</dbReference>
<gene>
    <name evidence="11" type="primary">CGI121</name>
    <name evidence="11" type="ORF">CFO_g4329</name>
</gene>
<evidence type="ECO:0000313" key="12">
    <source>
        <dbReference type="Proteomes" id="UP000034841"/>
    </source>
</evidence>